<organism evidence="5 6">
    <name type="scientific">Pseudacidovorax intermedius</name>
    <dbReference type="NCBI Taxonomy" id="433924"/>
    <lineage>
        <taxon>Bacteria</taxon>
        <taxon>Pseudomonadati</taxon>
        <taxon>Pseudomonadota</taxon>
        <taxon>Betaproteobacteria</taxon>
        <taxon>Burkholderiales</taxon>
        <taxon>Comamonadaceae</taxon>
        <taxon>Pseudacidovorax</taxon>
    </lineage>
</organism>
<sequence length="252" mass="27750">MYRRRLLLAFIAALGPLLAMPAARAADKELLVAIDAAFVPFGFKQDGKYVGFDVDLWDAIARELKVGYRFQVMNFVGIIPALQTRNVDVALAGMSIKPERARVIDFSDPYYASGTAIMVRSDNTTIKSAEDLNGRVVGAKTGTATADWIKANLKPKELRLFQNIDDAYLDLRAGGLDAAMHDTPNVEYYVKTAGDGKVKVAMERKTGSLYGIGFPQGSEWVQPVNAALKKMRADGRYAAIYRKWFGTEPPAF</sequence>
<feature type="chain" id="PRO_5007546475" evidence="2">
    <location>
        <begin position="26"/>
        <end position="252"/>
    </location>
</feature>
<feature type="signal peptide" evidence="2">
    <location>
        <begin position="1"/>
        <end position="25"/>
    </location>
</feature>
<evidence type="ECO:0000259" key="4">
    <source>
        <dbReference type="SMART" id="SM00079"/>
    </source>
</evidence>
<evidence type="ECO:0000313" key="6">
    <source>
        <dbReference type="Proteomes" id="UP000072741"/>
    </source>
</evidence>
<keyword evidence="6" id="KW-1185">Reference proteome</keyword>
<dbReference type="GO" id="GO:0015276">
    <property type="term" value="F:ligand-gated monoatomic ion channel activity"/>
    <property type="evidence" value="ECO:0007669"/>
    <property type="project" value="InterPro"/>
</dbReference>
<gene>
    <name evidence="5" type="primary">glnH</name>
    <name evidence="5" type="ORF">NS331_20800</name>
</gene>
<keyword evidence="1 2" id="KW-0732">Signal</keyword>
<dbReference type="SUPFAM" id="SSF53850">
    <property type="entry name" value="Periplasmic binding protein-like II"/>
    <property type="match status" value="1"/>
</dbReference>
<dbReference type="CDD" id="cd00994">
    <property type="entry name" value="PBP2_GlnH"/>
    <property type="match status" value="1"/>
</dbReference>
<dbReference type="InterPro" id="IPR001638">
    <property type="entry name" value="Solute-binding_3/MltF_N"/>
</dbReference>
<dbReference type="PANTHER" id="PTHR35936:SF38">
    <property type="entry name" value="GLUTAMINE-BINDING PERIPLASMIC PROTEIN"/>
    <property type="match status" value="1"/>
</dbReference>
<dbReference type="RefSeq" id="WP_058643851.1">
    <property type="nucleotide sequence ID" value="NZ_LDSL01000144.1"/>
</dbReference>
<comment type="caution">
    <text evidence="5">The sequence shown here is derived from an EMBL/GenBank/DDBJ whole genome shotgun (WGS) entry which is preliminary data.</text>
</comment>
<dbReference type="SMART" id="SM00062">
    <property type="entry name" value="PBPb"/>
    <property type="match status" value="1"/>
</dbReference>
<dbReference type="PANTHER" id="PTHR35936">
    <property type="entry name" value="MEMBRANE-BOUND LYTIC MUREIN TRANSGLYCOSYLASE F"/>
    <property type="match status" value="1"/>
</dbReference>
<dbReference type="PATRIC" id="fig|433924.3.peg.1192"/>
<dbReference type="InterPro" id="IPR044132">
    <property type="entry name" value="PBP2_GlnH"/>
</dbReference>
<reference evidence="5 6" key="1">
    <citation type="journal article" date="2016" name="Front. Microbiol.">
        <title>Genomic Resource of Rice Seed Associated Bacteria.</title>
        <authorList>
            <person name="Midha S."/>
            <person name="Bansal K."/>
            <person name="Sharma S."/>
            <person name="Kumar N."/>
            <person name="Patil P.P."/>
            <person name="Chaudhry V."/>
            <person name="Patil P.B."/>
        </authorList>
    </citation>
    <scope>NUCLEOTIDE SEQUENCE [LARGE SCALE GENOMIC DNA]</scope>
    <source>
        <strain evidence="5 6">NS331</strain>
    </source>
</reference>
<dbReference type="EMBL" id="LDSL01000144">
    <property type="protein sequence ID" value="KTT15436.1"/>
    <property type="molecule type" value="Genomic_DNA"/>
</dbReference>
<accession>A0A147GNS2</accession>
<dbReference type="SMART" id="SM00079">
    <property type="entry name" value="PBPe"/>
    <property type="match status" value="1"/>
</dbReference>
<dbReference type="Proteomes" id="UP000072741">
    <property type="component" value="Unassembled WGS sequence"/>
</dbReference>
<name>A0A147GNS2_9BURK</name>
<evidence type="ECO:0000259" key="3">
    <source>
        <dbReference type="SMART" id="SM00062"/>
    </source>
</evidence>
<dbReference type="Gene3D" id="3.40.190.10">
    <property type="entry name" value="Periplasmic binding protein-like II"/>
    <property type="match status" value="2"/>
</dbReference>
<dbReference type="Pfam" id="PF00497">
    <property type="entry name" value="SBP_bac_3"/>
    <property type="match status" value="1"/>
</dbReference>
<dbReference type="AlphaFoldDB" id="A0A147GNS2"/>
<proteinExistence type="predicted"/>
<evidence type="ECO:0000256" key="2">
    <source>
        <dbReference type="SAM" id="SignalP"/>
    </source>
</evidence>
<dbReference type="NCBIfam" id="NF007029">
    <property type="entry name" value="PRK09495.1"/>
    <property type="match status" value="1"/>
</dbReference>
<protein>
    <submittedName>
        <fullName evidence="5">Glutamine ABC transporter substrate-bindnig protein</fullName>
    </submittedName>
</protein>
<evidence type="ECO:0000256" key="1">
    <source>
        <dbReference type="ARBA" id="ARBA00022729"/>
    </source>
</evidence>
<evidence type="ECO:0000313" key="5">
    <source>
        <dbReference type="EMBL" id="KTT15436.1"/>
    </source>
</evidence>
<feature type="domain" description="Solute-binding protein family 3/N-terminal" evidence="3">
    <location>
        <begin position="29"/>
        <end position="248"/>
    </location>
</feature>
<dbReference type="GO" id="GO:0016020">
    <property type="term" value="C:membrane"/>
    <property type="evidence" value="ECO:0007669"/>
    <property type="project" value="InterPro"/>
</dbReference>
<dbReference type="OrthoDB" id="368476at2"/>
<feature type="domain" description="Ionotropic glutamate receptor C-terminal" evidence="4">
    <location>
        <begin position="29"/>
        <end position="247"/>
    </location>
</feature>
<dbReference type="InterPro" id="IPR001320">
    <property type="entry name" value="Iontro_rcpt_C"/>
</dbReference>